<evidence type="ECO:0000313" key="2">
    <source>
        <dbReference type="WBParaSite" id="PS1159_v2.g6065.t1"/>
    </source>
</evidence>
<reference evidence="2" key="1">
    <citation type="submission" date="2022-11" db="UniProtKB">
        <authorList>
            <consortium name="WormBaseParasite"/>
        </authorList>
    </citation>
    <scope>IDENTIFICATION</scope>
</reference>
<name>A0AC35GKU2_9BILA</name>
<evidence type="ECO:0000313" key="1">
    <source>
        <dbReference type="Proteomes" id="UP000887580"/>
    </source>
</evidence>
<dbReference type="Proteomes" id="UP000887580">
    <property type="component" value="Unplaced"/>
</dbReference>
<protein>
    <submittedName>
        <fullName evidence="2">Uncharacterized protein</fullName>
    </submittedName>
</protein>
<sequence>MKNPWDNCLSMGRADDVGQFFDIRGNGFKNKFVTQCNVLGKDLIHENYNSDLIDRKHSDDQIPMLLNISKNQLIREMCYQNPCRNDLIEFLFPSAKKYIFICYERLTKIKWIGSVNETIMDASHIISKMDYGSIVWIRIIPDNDEIQIQSIYETYKNGMRINPMHEANCIIESLTNFTEKQKHNSIKDATEFAESQMKFSNSCAIRYVLSRLTSNALWQQDDHGTIPALKNLIRIETAKNSIFEMLKKMNVKVSNEIRQPLASTLDEKLINNLKNHKFFKFKNLKQHEFLPTVIDIFTQVQRLQLTCYEYMRKRYSGIAMPNRPYIHRVLDMPLIALYFGNDIHKITDENFIQQRHGIFYYNLCTTLQEESFTTQNCCFLLIMDEINLNAILNCSLKWQKLGFLIGFLSGPPKTRFLTKEISNNDEKVFLHINSKFKCFGIALPSKDDIKAALPNSLELFKGKCRCGNDETRIWICGDCNDFIYLGQGKKAYCKCGKLNFNRMGVKCFNEFHGTQYLYPERDNKLGALSFCLPSSLTLS</sequence>
<accession>A0AC35GKU2</accession>
<dbReference type="WBParaSite" id="PS1159_v2.g6065.t1">
    <property type="protein sequence ID" value="PS1159_v2.g6065.t1"/>
    <property type="gene ID" value="PS1159_v2.g6065"/>
</dbReference>
<proteinExistence type="predicted"/>
<organism evidence="1 2">
    <name type="scientific">Panagrolaimus sp. PS1159</name>
    <dbReference type="NCBI Taxonomy" id="55785"/>
    <lineage>
        <taxon>Eukaryota</taxon>
        <taxon>Metazoa</taxon>
        <taxon>Ecdysozoa</taxon>
        <taxon>Nematoda</taxon>
        <taxon>Chromadorea</taxon>
        <taxon>Rhabditida</taxon>
        <taxon>Tylenchina</taxon>
        <taxon>Panagrolaimomorpha</taxon>
        <taxon>Panagrolaimoidea</taxon>
        <taxon>Panagrolaimidae</taxon>
        <taxon>Panagrolaimus</taxon>
    </lineage>
</organism>